<dbReference type="SMART" id="SM00448">
    <property type="entry name" value="REC"/>
    <property type="match status" value="1"/>
</dbReference>
<evidence type="ECO:0000256" key="3">
    <source>
        <dbReference type="ARBA" id="ARBA00023125"/>
    </source>
</evidence>
<dbReference type="Proteomes" id="UP000824238">
    <property type="component" value="Unassembled WGS sequence"/>
</dbReference>
<dbReference type="GO" id="GO:0043565">
    <property type="term" value="F:sequence-specific DNA binding"/>
    <property type="evidence" value="ECO:0007669"/>
    <property type="project" value="InterPro"/>
</dbReference>
<dbReference type="PANTHER" id="PTHR43280:SF2">
    <property type="entry name" value="HTH-TYPE TRANSCRIPTIONAL REGULATOR EXSA"/>
    <property type="match status" value="1"/>
</dbReference>
<accession>A0A9D1DJY6</accession>
<organism evidence="9 10">
    <name type="scientific">Candidatus Scatomorpha intestinigallinarum</name>
    <dbReference type="NCBI Taxonomy" id="2840923"/>
    <lineage>
        <taxon>Bacteria</taxon>
        <taxon>Bacillati</taxon>
        <taxon>Bacillota</taxon>
        <taxon>Clostridia</taxon>
        <taxon>Eubacteriales</taxon>
        <taxon>Candidatus Scatomorpha</taxon>
    </lineage>
</organism>
<evidence type="ECO:0000256" key="4">
    <source>
        <dbReference type="ARBA" id="ARBA00023163"/>
    </source>
</evidence>
<dbReference type="SMART" id="SM00342">
    <property type="entry name" value="HTH_ARAC"/>
    <property type="match status" value="1"/>
</dbReference>
<dbReference type="EMBL" id="DVHH01000025">
    <property type="protein sequence ID" value="HIR54180.1"/>
    <property type="molecule type" value="Genomic_DNA"/>
</dbReference>
<dbReference type="GO" id="GO:0000160">
    <property type="term" value="P:phosphorelay signal transduction system"/>
    <property type="evidence" value="ECO:0007669"/>
    <property type="project" value="InterPro"/>
</dbReference>
<keyword evidence="3" id="KW-0238">DNA-binding</keyword>
<reference evidence="9" key="2">
    <citation type="journal article" date="2021" name="PeerJ">
        <title>Extensive microbial diversity within the chicken gut microbiome revealed by metagenomics and culture.</title>
        <authorList>
            <person name="Gilroy R."/>
            <person name="Ravi A."/>
            <person name="Getino M."/>
            <person name="Pursley I."/>
            <person name="Horton D.L."/>
            <person name="Alikhan N.F."/>
            <person name="Baker D."/>
            <person name="Gharbi K."/>
            <person name="Hall N."/>
            <person name="Watson M."/>
            <person name="Adriaenssens E.M."/>
            <person name="Foster-Nyarko E."/>
            <person name="Jarju S."/>
            <person name="Secka A."/>
            <person name="Antonio M."/>
            <person name="Oren A."/>
            <person name="Chaudhuri R.R."/>
            <person name="La Ragione R."/>
            <person name="Hildebrand F."/>
            <person name="Pallen M.J."/>
        </authorList>
    </citation>
    <scope>NUCLEOTIDE SEQUENCE</scope>
    <source>
        <strain evidence="9">ChiGjej3B3-7149</strain>
    </source>
</reference>
<dbReference type="SUPFAM" id="SSF52172">
    <property type="entry name" value="CheY-like"/>
    <property type="match status" value="1"/>
</dbReference>
<sequence length="375" mass="42443">MLRALIVDDDEIFARYVKKCIDWDGLHTQLLGHARNGAQAVEMVSELEPDIVIMDVEMPGMSGLESIERIRANSGRCQFILVTGHEKFKYAQSGARFGITDILLKPITRSSLDLALYRTVNEHWMDRLSQAAIRCVTDTSPAIDVLYLLEEDAPEQSVLGLCKKLLAKLLDGADEGVHDIVMQYAHCIENHGISQGRNIWLYIFPALVCMQRLLESERELAAPFDSKLNLLNYMRDGFLQGRAGAALIEVCRKTSQALKAPPKGRQTAAEIYDQLMRHYPEPNFNISELAKLMHFHEGYLRRIFKEAYGKAPNAALRDIRMSEAKKLIDAGELQIQQIARRVGFEDASYFSKCYKSYFGYPPSDRMGLGYTQGQK</sequence>
<dbReference type="AlphaFoldDB" id="A0A9D1DJY6"/>
<dbReference type="Pfam" id="PF12833">
    <property type="entry name" value="HTH_18"/>
    <property type="match status" value="1"/>
</dbReference>
<dbReference type="PRINTS" id="PR00032">
    <property type="entry name" value="HTHARAC"/>
</dbReference>
<feature type="domain" description="Response regulatory" evidence="8">
    <location>
        <begin position="3"/>
        <end position="120"/>
    </location>
</feature>
<dbReference type="Gene3D" id="1.10.10.60">
    <property type="entry name" value="Homeodomain-like"/>
    <property type="match status" value="1"/>
</dbReference>
<evidence type="ECO:0000259" key="8">
    <source>
        <dbReference type="PROSITE" id="PS50110"/>
    </source>
</evidence>
<dbReference type="CDD" id="cd17536">
    <property type="entry name" value="REC_YesN-like"/>
    <property type="match status" value="1"/>
</dbReference>
<evidence type="ECO:0000256" key="2">
    <source>
        <dbReference type="ARBA" id="ARBA00023015"/>
    </source>
</evidence>
<dbReference type="PROSITE" id="PS00041">
    <property type="entry name" value="HTH_ARAC_FAMILY_1"/>
    <property type="match status" value="1"/>
</dbReference>
<dbReference type="PROSITE" id="PS01124">
    <property type="entry name" value="HTH_ARAC_FAMILY_2"/>
    <property type="match status" value="1"/>
</dbReference>
<feature type="modified residue" description="4-aspartylphosphate" evidence="6">
    <location>
        <position position="55"/>
    </location>
</feature>
<gene>
    <name evidence="9" type="ORF">IAD36_01040</name>
</gene>
<dbReference type="InterPro" id="IPR018060">
    <property type="entry name" value="HTH_AraC"/>
</dbReference>
<dbReference type="PROSITE" id="PS50110">
    <property type="entry name" value="RESPONSE_REGULATORY"/>
    <property type="match status" value="1"/>
</dbReference>
<comment type="caution">
    <text evidence="9">The sequence shown here is derived from an EMBL/GenBank/DDBJ whole genome shotgun (WGS) entry which is preliminary data.</text>
</comment>
<reference evidence="9" key="1">
    <citation type="submission" date="2020-10" db="EMBL/GenBank/DDBJ databases">
        <authorList>
            <person name="Gilroy R."/>
        </authorList>
    </citation>
    <scope>NUCLEOTIDE SEQUENCE</scope>
    <source>
        <strain evidence="9">ChiGjej3B3-7149</strain>
    </source>
</reference>
<proteinExistence type="predicted"/>
<evidence type="ECO:0000256" key="1">
    <source>
        <dbReference type="ARBA" id="ARBA00018672"/>
    </source>
</evidence>
<dbReference type="InterPro" id="IPR020449">
    <property type="entry name" value="Tscrpt_reg_AraC-type_HTH"/>
</dbReference>
<dbReference type="PANTHER" id="PTHR43280">
    <property type="entry name" value="ARAC-FAMILY TRANSCRIPTIONAL REGULATOR"/>
    <property type="match status" value="1"/>
</dbReference>
<dbReference type="SUPFAM" id="SSF46689">
    <property type="entry name" value="Homeodomain-like"/>
    <property type="match status" value="1"/>
</dbReference>
<evidence type="ECO:0000313" key="9">
    <source>
        <dbReference type="EMBL" id="HIR54180.1"/>
    </source>
</evidence>
<dbReference type="InterPro" id="IPR001789">
    <property type="entry name" value="Sig_transdc_resp-reg_receiver"/>
</dbReference>
<dbReference type="Gene3D" id="3.40.50.2300">
    <property type="match status" value="1"/>
</dbReference>
<dbReference type="Pfam" id="PF00072">
    <property type="entry name" value="Response_reg"/>
    <property type="match status" value="1"/>
</dbReference>
<evidence type="ECO:0000313" key="10">
    <source>
        <dbReference type="Proteomes" id="UP000824238"/>
    </source>
</evidence>
<protein>
    <recommendedName>
        <fullName evidence="1">Stage 0 sporulation protein A homolog</fullName>
    </recommendedName>
</protein>
<dbReference type="InterPro" id="IPR018062">
    <property type="entry name" value="HTH_AraC-typ_CS"/>
</dbReference>
<evidence type="ECO:0000259" key="7">
    <source>
        <dbReference type="PROSITE" id="PS01124"/>
    </source>
</evidence>
<comment type="function">
    <text evidence="5">May play the central regulatory role in sporulation. It may be an element of the effector pathway responsible for the activation of sporulation genes in response to nutritional stress. Spo0A may act in concert with spo0H (a sigma factor) to control the expression of some genes that are critical to the sporulation process.</text>
</comment>
<name>A0A9D1DJY6_9FIRM</name>
<feature type="domain" description="HTH araC/xylS-type" evidence="7">
    <location>
        <begin position="269"/>
        <end position="368"/>
    </location>
</feature>
<dbReference type="GO" id="GO:0003700">
    <property type="term" value="F:DNA-binding transcription factor activity"/>
    <property type="evidence" value="ECO:0007669"/>
    <property type="project" value="InterPro"/>
</dbReference>
<dbReference type="InterPro" id="IPR011006">
    <property type="entry name" value="CheY-like_superfamily"/>
</dbReference>
<keyword evidence="2" id="KW-0805">Transcription regulation</keyword>
<keyword evidence="4" id="KW-0804">Transcription</keyword>
<keyword evidence="6" id="KW-0597">Phosphoprotein</keyword>
<dbReference type="InterPro" id="IPR009057">
    <property type="entry name" value="Homeodomain-like_sf"/>
</dbReference>
<evidence type="ECO:0000256" key="5">
    <source>
        <dbReference type="ARBA" id="ARBA00024867"/>
    </source>
</evidence>
<evidence type="ECO:0000256" key="6">
    <source>
        <dbReference type="PROSITE-ProRule" id="PRU00169"/>
    </source>
</evidence>